<name>A0A4Q7Z4I9_9GAMM</name>
<dbReference type="EMBL" id="SHKX01000012">
    <property type="protein sequence ID" value="RZU45178.1"/>
    <property type="molecule type" value="Genomic_DNA"/>
</dbReference>
<organism evidence="1 2">
    <name type="scientific">Fluviicoccus keumensis</name>
    <dbReference type="NCBI Taxonomy" id="1435465"/>
    <lineage>
        <taxon>Bacteria</taxon>
        <taxon>Pseudomonadati</taxon>
        <taxon>Pseudomonadota</taxon>
        <taxon>Gammaproteobacteria</taxon>
        <taxon>Moraxellales</taxon>
        <taxon>Moraxellaceae</taxon>
        <taxon>Fluviicoccus</taxon>
    </lineage>
</organism>
<dbReference type="RefSeq" id="WP_130413263.1">
    <property type="nucleotide sequence ID" value="NZ_SHKX01000012.1"/>
</dbReference>
<proteinExistence type="predicted"/>
<dbReference type="OrthoDB" id="6077162at2"/>
<dbReference type="PROSITE" id="PS51318">
    <property type="entry name" value="TAT"/>
    <property type="match status" value="1"/>
</dbReference>
<dbReference type="Proteomes" id="UP000292423">
    <property type="component" value="Unassembled WGS sequence"/>
</dbReference>
<evidence type="ECO:0000313" key="2">
    <source>
        <dbReference type="Proteomes" id="UP000292423"/>
    </source>
</evidence>
<dbReference type="AlphaFoldDB" id="A0A4Q7Z4I9"/>
<evidence type="ECO:0008006" key="3">
    <source>
        <dbReference type="Google" id="ProtNLM"/>
    </source>
</evidence>
<gene>
    <name evidence="1" type="ORF">EV700_1991</name>
</gene>
<sequence length="203" mass="22821">MSQQDPALAQLENQLASLSRRRFLKSGLLLGTTAASALTFPVRALADDALPIGIHHLSLLEYRVFDRLRTIFLPTQRFEQLPSTTTVPVMENLDRMVGRLNGDTRFLLSLGARTLEYATLYKMRRFSSLNDEQALNQVRAWQSGISFQGGLVVSMKTLMGIAYWRDPRTWAALDYDGPVSAKWGIRRLGNLPLPLETEADLNV</sequence>
<accession>A0A4Q7Z4I9</accession>
<keyword evidence="2" id="KW-1185">Reference proteome</keyword>
<comment type="caution">
    <text evidence="1">The sequence shown here is derived from an EMBL/GenBank/DDBJ whole genome shotgun (WGS) entry which is preliminary data.</text>
</comment>
<reference evidence="1 2" key="1">
    <citation type="submission" date="2019-02" db="EMBL/GenBank/DDBJ databases">
        <title>Genomic Encyclopedia of Type Strains, Phase IV (KMG-IV): sequencing the most valuable type-strain genomes for metagenomic binning, comparative biology and taxonomic classification.</title>
        <authorList>
            <person name="Goeker M."/>
        </authorList>
    </citation>
    <scope>NUCLEOTIDE SEQUENCE [LARGE SCALE GENOMIC DNA]</scope>
    <source>
        <strain evidence="1 2">DSM 105135</strain>
    </source>
</reference>
<protein>
    <recommendedName>
        <fullName evidence="3">Transcriptional initiation protein Tat</fullName>
    </recommendedName>
</protein>
<evidence type="ECO:0000313" key="1">
    <source>
        <dbReference type="EMBL" id="RZU45178.1"/>
    </source>
</evidence>
<dbReference type="InterPro" id="IPR006311">
    <property type="entry name" value="TAT_signal"/>
</dbReference>